<name>A0A3A8KGV6_9BACT</name>
<reference evidence="3" key="1">
    <citation type="submission" date="2018-09" db="EMBL/GenBank/DDBJ databases">
        <authorList>
            <person name="Livingstone P.G."/>
            <person name="Whitworth D.E."/>
        </authorList>
    </citation>
    <scope>NUCLEOTIDE SEQUENCE [LARGE SCALE GENOMIC DNA]</scope>
    <source>
        <strain evidence="3">CA043D</strain>
    </source>
</reference>
<keyword evidence="3" id="KW-1185">Reference proteome</keyword>
<feature type="region of interest" description="Disordered" evidence="1">
    <location>
        <begin position="147"/>
        <end position="166"/>
    </location>
</feature>
<organism evidence="2 3">
    <name type="scientific">Corallococcus carmarthensis</name>
    <dbReference type="NCBI Taxonomy" id="2316728"/>
    <lineage>
        <taxon>Bacteria</taxon>
        <taxon>Pseudomonadati</taxon>
        <taxon>Myxococcota</taxon>
        <taxon>Myxococcia</taxon>
        <taxon>Myxococcales</taxon>
        <taxon>Cystobacterineae</taxon>
        <taxon>Myxococcaceae</taxon>
        <taxon>Corallococcus</taxon>
    </lineage>
</organism>
<gene>
    <name evidence="2" type="ORF">D7X32_05180</name>
</gene>
<dbReference type="Proteomes" id="UP000268313">
    <property type="component" value="Unassembled WGS sequence"/>
</dbReference>
<proteinExistence type="predicted"/>
<dbReference type="RefSeq" id="WP_120601385.1">
    <property type="nucleotide sequence ID" value="NZ_RAWE01000011.1"/>
</dbReference>
<dbReference type="SUPFAM" id="SSF53300">
    <property type="entry name" value="vWA-like"/>
    <property type="match status" value="1"/>
</dbReference>
<comment type="caution">
    <text evidence="2">The sequence shown here is derived from an EMBL/GenBank/DDBJ whole genome shotgun (WGS) entry which is preliminary data.</text>
</comment>
<evidence type="ECO:0000256" key="1">
    <source>
        <dbReference type="SAM" id="MobiDB-lite"/>
    </source>
</evidence>
<dbReference type="AlphaFoldDB" id="A0A3A8KGV6"/>
<evidence type="ECO:0008006" key="4">
    <source>
        <dbReference type="Google" id="ProtNLM"/>
    </source>
</evidence>
<protein>
    <recommendedName>
        <fullName evidence="4">VWA domain-containing protein</fullName>
    </recommendedName>
</protein>
<dbReference type="InterPro" id="IPR036465">
    <property type="entry name" value="vWFA_dom_sf"/>
</dbReference>
<dbReference type="EMBL" id="RAWE01000011">
    <property type="protein sequence ID" value="RKH06329.1"/>
    <property type="molecule type" value="Genomic_DNA"/>
</dbReference>
<evidence type="ECO:0000313" key="2">
    <source>
        <dbReference type="EMBL" id="RKH06329.1"/>
    </source>
</evidence>
<evidence type="ECO:0000313" key="3">
    <source>
        <dbReference type="Proteomes" id="UP000268313"/>
    </source>
</evidence>
<sequence length="572" mass="64086">MSAGAAFTPEEVERCWREALALWDVHVHLSPPEPHQPFRPGEAAANEPLAYIDLVRRQVFVHFDMLIRMGARDSLTAVLAHEIGHHVRFPHTLGWDAELRVLEQRLIPGLGQSLTNLFFDLQVNEFVGRTHAEALCEVYRGFLRTPDGRDKNKSRKKKQKEKAPDPGGTSPLFCFYLAIYEELWRRKPGDLVPADQLEKLEEAYPGFRAQARMFVQTFYALPDARLQFIYFCAAFIRFIDLPSEVRFCIPLGGDLSTPDEGDLDAAVQSGGRWEDALNEARANGWLDDSHDTKESDPLDTIRRATAHLPGNDGGRLRRALVARYYRRLVDQHILKLPASPAKPEPYLRTIPEAWEYGDDPSTIDWTLTVISQGPLAAVAPLRRELEADLPPPSDLGVPALEIYLDTSGSMPNPEQQLNAMTLAAQVLSASALRKGATVRGIVYSADNPIVSPWMYDEETARDFLFHYIGGGTWFPVEQMEALAEERPDALRIIISDSDFLANMQQEGALPRLMRAMKRSRRVVAFLALPDDASARKVLAPVLGSPRFRLATVQWMSDFGRAAAALADALLEK</sequence>
<accession>A0A3A8KGV6</accession>
<dbReference type="OrthoDB" id="974562at2"/>